<sequence length="231" mass="25346">MPDHIATPHPSRTTPRSAPPSPRSLSPPPPLAIPTNRRKASIILANKQPTACADTQEACRRRKHMRTVLSGAAPACFARRAPQVAVEMVEAGGADAFVRIGHARSDQGRISQEHPQAEEKFGVWLRGRLRPREQLLVRCVSPGIAERQRLRVAGAEFGFGGGQTRQVDSLRGVESGDATRLLGLVRTRLTRLSVTTTSWPCAVYSTLKIRRYHLPLRVGKPQVDNTRPSPP</sequence>
<feature type="region of interest" description="Disordered" evidence="1">
    <location>
        <begin position="1"/>
        <end position="34"/>
    </location>
</feature>
<feature type="compositionally biased region" description="Low complexity" evidence="1">
    <location>
        <begin position="7"/>
        <end position="16"/>
    </location>
</feature>
<evidence type="ECO:0000313" key="2">
    <source>
        <dbReference type="EMBL" id="KAA8914389.1"/>
    </source>
</evidence>
<dbReference type="Proteomes" id="UP000326924">
    <property type="component" value="Unassembled WGS sequence"/>
</dbReference>
<evidence type="ECO:0000313" key="3">
    <source>
        <dbReference type="Proteomes" id="UP000326924"/>
    </source>
</evidence>
<accession>A0A5J5FB25</accession>
<organism evidence="2 3">
    <name type="scientific">Sphaerosporella brunnea</name>
    <dbReference type="NCBI Taxonomy" id="1250544"/>
    <lineage>
        <taxon>Eukaryota</taxon>
        <taxon>Fungi</taxon>
        <taxon>Dikarya</taxon>
        <taxon>Ascomycota</taxon>
        <taxon>Pezizomycotina</taxon>
        <taxon>Pezizomycetes</taxon>
        <taxon>Pezizales</taxon>
        <taxon>Pyronemataceae</taxon>
        <taxon>Sphaerosporella</taxon>
    </lineage>
</organism>
<evidence type="ECO:0000256" key="1">
    <source>
        <dbReference type="SAM" id="MobiDB-lite"/>
    </source>
</evidence>
<dbReference type="InParanoid" id="A0A5J5FB25"/>
<dbReference type="EMBL" id="VXIS01000006">
    <property type="protein sequence ID" value="KAA8914389.1"/>
    <property type="molecule type" value="Genomic_DNA"/>
</dbReference>
<reference evidence="2 3" key="1">
    <citation type="submission" date="2019-09" db="EMBL/GenBank/DDBJ databases">
        <title>Draft genome of the ectomycorrhizal ascomycete Sphaerosporella brunnea.</title>
        <authorList>
            <consortium name="DOE Joint Genome Institute"/>
            <person name="Benucci G.M."/>
            <person name="Marozzi G."/>
            <person name="Antonielli L."/>
            <person name="Sanchez S."/>
            <person name="Marco P."/>
            <person name="Wang X."/>
            <person name="Falini L.B."/>
            <person name="Barry K."/>
            <person name="Haridas S."/>
            <person name="Lipzen A."/>
            <person name="Labutti K."/>
            <person name="Grigoriev I.V."/>
            <person name="Murat C."/>
            <person name="Martin F."/>
            <person name="Albertini E."/>
            <person name="Donnini D."/>
            <person name="Bonito G."/>
        </authorList>
    </citation>
    <scope>NUCLEOTIDE SEQUENCE [LARGE SCALE GENOMIC DNA]</scope>
    <source>
        <strain evidence="2 3">Sb_GMNB300</strain>
    </source>
</reference>
<feature type="compositionally biased region" description="Pro residues" evidence="1">
    <location>
        <begin position="17"/>
        <end position="32"/>
    </location>
</feature>
<comment type="caution">
    <text evidence="2">The sequence shown here is derived from an EMBL/GenBank/DDBJ whole genome shotgun (WGS) entry which is preliminary data.</text>
</comment>
<keyword evidence="3" id="KW-1185">Reference proteome</keyword>
<gene>
    <name evidence="2" type="ORF">FN846DRAFT_886006</name>
</gene>
<name>A0A5J5FB25_9PEZI</name>
<protein>
    <submittedName>
        <fullName evidence="2">Uncharacterized protein</fullName>
    </submittedName>
</protein>
<proteinExistence type="predicted"/>
<dbReference type="AlphaFoldDB" id="A0A5J5FB25"/>